<dbReference type="InterPro" id="IPR016938">
    <property type="entry name" value="UPF0317"/>
</dbReference>
<sequence length="263" mass="28612">MKYSAFPPAEVRALIRAGKLDAPTTGYCDGYAQGNLVVLPKALAWDFLLFCQRNPKACPLLEVADSGERSFSQFAPGSDIAQDIPRYRIYQNGKLIEETTDVTLYFEERDDLVSFLIGCSFSFESALLDADIPVRQIEEGVNVPMYNTNIPCTPAGVFSGNMVVSMRPIPYAQVPAAVAITAGMPRVHGAPVQIGTPEAIGITDLDHPDYGDAVTIRPGETPVFWPCGVTPQAVVMHSKPEFCITHAPGHMFVTDVKNTALKF</sequence>
<dbReference type="InterPro" id="IPR009906">
    <property type="entry name" value="D-Glu_cyclase"/>
</dbReference>
<evidence type="ECO:0000256" key="2">
    <source>
        <dbReference type="ARBA" id="ARBA00023239"/>
    </source>
</evidence>
<comment type="similarity">
    <text evidence="1 3">Belongs to the D-glutamate cyclase family.</text>
</comment>
<evidence type="ECO:0000256" key="1">
    <source>
        <dbReference type="ARBA" id="ARBA00007896"/>
    </source>
</evidence>
<keyword evidence="2 3" id="KW-0456">Lyase</keyword>
<dbReference type="PANTHER" id="PTHR32022">
    <property type="entry name" value="D-GLUTAMATE CYCLASE, MITOCHONDRIAL"/>
    <property type="match status" value="1"/>
</dbReference>
<evidence type="ECO:0000313" key="4">
    <source>
        <dbReference type="EMBL" id="MBS5333670.1"/>
    </source>
</evidence>
<organism evidence="4 5">
    <name type="scientific">Subdoligranulum variabile</name>
    <dbReference type="NCBI Taxonomy" id="214851"/>
    <lineage>
        <taxon>Bacteria</taxon>
        <taxon>Bacillati</taxon>
        <taxon>Bacillota</taxon>
        <taxon>Clostridia</taxon>
        <taxon>Eubacteriales</taxon>
        <taxon>Oscillospiraceae</taxon>
        <taxon>Subdoligranulum</taxon>
    </lineage>
</organism>
<comment type="caution">
    <text evidence="4">The sequence shown here is derived from an EMBL/GenBank/DDBJ whole genome shotgun (WGS) entry which is preliminary data.</text>
</comment>
<dbReference type="Gene3D" id="3.40.1640.10">
    <property type="entry name" value="PSTPO5379-like"/>
    <property type="match status" value="1"/>
</dbReference>
<proteinExistence type="inferred from homology"/>
<dbReference type="NCBIfam" id="NF003969">
    <property type="entry name" value="PRK05463.1"/>
    <property type="match status" value="1"/>
</dbReference>
<dbReference type="EC" id="4.2.1.-" evidence="3"/>
<dbReference type="FunFam" id="3.30.2040.10:FF:000001">
    <property type="entry name" value="D-glutamate cyclase, mitochondrial"/>
    <property type="match status" value="1"/>
</dbReference>
<dbReference type="HAMAP" id="MF_01830">
    <property type="entry name" value="Hydro_lyase"/>
    <property type="match status" value="1"/>
</dbReference>
<protein>
    <recommendedName>
        <fullName evidence="3">Putative hydro-lyase KHY36_14245</fullName>
        <ecNumber evidence="3">4.2.1.-</ecNumber>
    </recommendedName>
</protein>
<dbReference type="Proteomes" id="UP000759273">
    <property type="component" value="Unassembled WGS sequence"/>
</dbReference>
<reference evidence="4" key="1">
    <citation type="submission" date="2021-02" db="EMBL/GenBank/DDBJ databases">
        <title>Infant gut strain persistence is associated with maternal origin, phylogeny, and functional potential including surface adhesion and iron acquisition.</title>
        <authorList>
            <person name="Lou Y.C."/>
        </authorList>
    </citation>
    <scope>NUCLEOTIDE SEQUENCE</scope>
    <source>
        <strain evidence="4">L3_101_000M1_dasL3_101_000M1_concoct_87</strain>
    </source>
</reference>
<dbReference type="Pfam" id="PF07286">
    <property type="entry name" value="D-Glu_cyclase"/>
    <property type="match status" value="1"/>
</dbReference>
<dbReference type="PANTHER" id="PTHR32022:SF10">
    <property type="entry name" value="D-GLUTAMATE CYCLASE, MITOCHONDRIAL"/>
    <property type="match status" value="1"/>
</dbReference>
<dbReference type="GO" id="GO:0016829">
    <property type="term" value="F:lyase activity"/>
    <property type="evidence" value="ECO:0007669"/>
    <property type="project" value="UniProtKB-KW"/>
</dbReference>
<evidence type="ECO:0000256" key="3">
    <source>
        <dbReference type="HAMAP-Rule" id="MF_01830"/>
    </source>
</evidence>
<dbReference type="Gene3D" id="3.30.2040.10">
    <property type="entry name" value="PSTPO5379-like domain"/>
    <property type="match status" value="1"/>
</dbReference>
<name>A0A943DBU2_9FIRM</name>
<dbReference type="SUPFAM" id="SSF160920">
    <property type="entry name" value="PSTPO5379-like"/>
    <property type="match status" value="1"/>
</dbReference>
<evidence type="ECO:0000313" key="5">
    <source>
        <dbReference type="Proteomes" id="UP000759273"/>
    </source>
</evidence>
<dbReference type="AlphaFoldDB" id="A0A943DBU2"/>
<dbReference type="InterPro" id="IPR038021">
    <property type="entry name" value="Putative_hydro-lyase"/>
</dbReference>
<accession>A0A943DBU2</accession>
<dbReference type="PIRSF" id="PIRSF029755">
    <property type="entry name" value="UCP029755"/>
    <property type="match status" value="1"/>
</dbReference>
<gene>
    <name evidence="4" type="ORF">KHY36_14245</name>
</gene>
<dbReference type="EMBL" id="JAGZGG010000052">
    <property type="protein sequence ID" value="MBS5333670.1"/>
    <property type="molecule type" value="Genomic_DNA"/>
</dbReference>